<proteinExistence type="predicted"/>
<comment type="caution">
    <text evidence="7">The sequence shown here is derived from an EMBL/GenBank/DDBJ whole genome shotgun (WGS) entry which is preliminary data.</text>
</comment>
<evidence type="ECO:0000259" key="6">
    <source>
        <dbReference type="PROSITE" id="PS51194"/>
    </source>
</evidence>
<dbReference type="GO" id="GO:0003676">
    <property type="term" value="F:nucleic acid binding"/>
    <property type="evidence" value="ECO:0007669"/>
    <property type="project" value="InterPro"/>
</dbReference>
<dbReference type="InterPro" id="IPR001650">
    <property type="entry name" value="Helicase_C-like"/>
</dbReference>
<feature type="domain" description="Helicase ATP-binding" evidence="5">
    <location>
        <begin position="249"/>
        <end position="422"/>
    </location>
</feature>
<dbReference type="GO" id="GO:0016787">
    <property type="term" value="F:hydrolase activity"/>
    <property type="evidence" value="ECO:0007669"/>
    <property type="project" value="UniProtKB-KW"/>
</dbReference>
<dbReference type="Pfam" id="PF00270">
    <property type="entry name" value="DEAD"/>
    <property type="match status" value="1"/>
</dbReference>
<protein>
    <submittedName>
        <fullName evidence="7">RAD3-like DEAD/DEAH box helicase</fullName>
    </submittedName>
</protein>
<dbReference type="EMBL" id="SLUM01000017">
    <property type="protein sequence ID" value="TCL55296.1"/>
    <property type="molecule type" value="Genomic_DNA"/>
</dbReference>
<evidence type="ECO:0000313" key="7">
    <source>
        <dbReference type="EMBL" id="TCL55296.1"/>
    </source>
</evidence>
<gene>
    <name evidence="7" type="ORF">EDD77_11725</name>
</gene>
<accession>A0A4R1QNI1</accession>
<evidence type="ECO:0000313" key="8">
    <source>
        <dbReference type="Proteomes" id="UP000295184"/>
    </source>
</evidence>
<name>A0A4R1QNI1_9FIRM</name>
<evidence type="ECO:0000256" key="2">
    <source>
        <dbReference type="ARBA" id="ARBA00022801"/>
    </source>
</evidence>
<evidence type="ECO:0000256" key="3">
    <source>
        <dbReference type="ARBA" id="ARBA00022806"/>
    </source>
</evidence>
<dbReference type="InterPro" id="IPR050474">
    <property type="entry name" value="Hel308_SKI2-like"/>
</dbReference>
<dbReference type="GO" id="GO:0004386">
    <property type="term" value="F:helicase activity"/>
    <property type="evidence" value="ECO:0007669"/>
    <property type="project" value="UniProtKB-KW"/>
</dbReference>
<dbReference type="PROSITE" id="PS51192">
    <property type="entry name" value="HELICASE_ATP_BIND_1"/>
    <property type="match status" value="1"/>
</dbReference>
<dbReference type="PANTHER" id="PTHR47961">
    <property type="entry name" value="DNA POLYMERASE THETA, PUTATIVE (AFU_ORTHOLOGUE AFUA_1G05260)-RELATED"/>
    <property type="match status" value="1"/>
</dbReference>
<keyword evidence="1" id="KW-0547">Nucleotide-binding</keyword>
<dbReference type="Proteomes" id="UP000295184">
    <property type="component" value="Unassembled WGS sequence"/>
</dbReference>
<dbReference type="PANTHER" id="PTHR47961:SF6">
    <property type="entry name" value="DNA-DIRECTED DNA POLYMERASE"/>
    <property type="match status" value="1"/>
</dbReference>
<dbReference type="InterPro" id="IPR011545">
    <property type="entry name" value="DEAD/DEAH_box_helicase_dom"/>
</dbReference>
<keyword evidence="4" id="KW-0067">ATP-binding</keyword>
<evidence type="ECO:0000259" key="5">
    <source>
        <dbReference type="PROSITE" id="PS51192"/>
    </source>
</evidence>
<dbReference type="SMART" id="SM00490">
    <property type="entry name" value="HELICc"/>
    <property type="match status" value="1"/>
</dbReference>
<dbReference type="AlphaFoldDB" id="A0A4R1QNI1"/>
<dbReference type="PROSITE" id="PS51194">
    <property type="entry name" value="HELICASE_CTER"/>
    <property type="match status" value="1"/>
</dbReference>
<dbReference type="OrthoDB" id="9815222at2"/>
<reference evidence="7 8" key="1">
    <citation type="submission" date="2019-03" db="EMBL/GenBank/DDBJ databases">
        <title>Genomic Encyclopedia of Type Strains, Phase IV (KMG-IV): sequencing the most valuable type-strain genomes for metagenomic binning, comparative biology and taxonomic classification.</title>
        <authorList>
            <person name="Goeker M."/>
        </authorList>
    </citation>
    <scope>NUCLEOTIDE SEQUENCE [LARGE SCALE GENOMIC DNA]</scope>
    <source>
        <strain evidence="7 8">DSM 100451</strain>
    </source>
</reference>
<dbReference type="Gene3D" id="3.40.50.300">
    <property type="entry name" value="P-loop containing nucleotide triphosphate hydrolases"/>
    <property type="match status" value="2"/>
</dbReference>
<dbReference type="RefSeq" id="WP_058963768.1">
    <property type="nucleotide sequence ID" value="NZ_CABKVM010000015.1"/>
</dbReference>
<dbReference type="InterPro" id="IPR027417">
    <property type="entry name" value="P-loop_NTPase"/>
</dbReference>
<keyword evidence="2" id="KW-0378">Hydrolase</keyword>
<dbReference type="SMART" id="SM00487">
    <property type="entry name" value="DEXDc"/>
    <property type="match status" value="1"/>
</dbReference>
<dbReference type="GO" id="GO:0005524">
    <property type="term" value="F:ATP binding"/>
    <property type="evidence" value="ECO:0007669"/>
    <property type="project" value="UniProtKB-KW"/>
</dbReference>
<sequence>MIFSNTSNYMLKYQKAKAKLVEYDIPQKDYPKFPLNSNELSYPVVYILSRYAESVIENNIADMEEFSPHLVAASQYFDAAVGANDRAEYDVDFLLSGAASYFLSDDFGSAKVLCSEYFARINPETNVPQKIMGNLLGYLLLNRDFHISEDTPYGEKVCRSLLAYYNTGKGAEEIQNLLSEYRKVIYENDAPMEIYYVDILCAIVTVALSKSSWSLLPRYSELDQSLWSDYLKSPKAPRMLWPAQQLIGEKGVLRGQSAIVQLPTGVGKTKSIELIIRSSFASDRATTAIIVAPLRALCNEIANDMISAFGDEVLVNQFSDVLEEDFSLDLFLSLKSKILICTPEKLSYIIHHQADFLDEIGLYIFDEGHMFDDGSRGAIYELLISEIRGHISWGEQIILLSAVLSNAEQIQKWLLGEAGVLASDPKIKATPKMIGFASQTKDIHYYSNDSAQEDFYVPRSIEVIALQKRPREKKQRYFPELTDAKDIAIYYANKLCKNGGAAIFANRTSTVLTVINRIIELRDRGHDLAEIKGNSDGEEMNRLAQLMSDYYGEQHPYTIACYLGVVPHYSNLPNGLRLAVEHACRNKALRLIVCTSTLAQGVNIPIKYLFMTSFMVARNSMQIRSFQNLMGRTARSGMYTEGSVIVTDPRLFDNRNNRINGGNLRWNDCTKMFDSSASEPCGSSILSLVQDIVIDYQAGFIGSEVAKFIIENYGKNDCFNQLISELSSALLERYPSKTNNNIAELVSFRKHTMEAIENHLCFVFSNDENTDRQAIASEICKETLAYFMANDDEKALLERIFDIIALKISEFDHSQLKNYARTMIGIDLSLQIEKWIAENHLTQQNYTNEQLVKILISFFLETHTLKKEIGCFADICQMWLDGCSFVEMHECTSLPIADLEDICSKSISYELSFFVGNIIDIIEINDEDIVNPLPNLLLLQRRLKYGVKTETAVSVCEKIFNDRFLANLLADKIGHDAIEANSIVGVMKSHKEDILDILSAYPTYFSERVQWICKD</sequence>
<keyword evidence="3 7" id="KW-0347">Helicase</keyword>
<organism evidence="7 8">
    <name type="scientific">Allofournierella massiliensis</name>
    <dbReference type="NCBI Taxonomy" id="1650663"/>
    <lineage>
        <taxon>Bacteria</taxon>
        <taxon>Bacillati</taxon>
        <taxon>Bacillota</taxon>
        <taxon>Clostridia</taxon>
        <taxon>Eubacteriales</taxon>
        <taxon>Oscillospiraceae</taxon>
        <taxon>Allofournierella</taxon>
    </lineage>
</organism>
<evidence type="ECO:0000256" key="4">
    <source>
        <dbReference type="ARBA" id="ARBA00022840"/>
    </source>
</evidence>
<dbReference type="InterPro" id="IPR014001">
    <property type="entry name" value="Helicase_ATP-bd"/>
</dbReference>
<feature type="domain" description="Helicase C-terminal" evidence="6">
    <location>
        <begin position="513"/>
        <end position="677"/>
    </location>
</feature>
<dbReference type="STRING" id="1650663.GCA_001486665_01309"/>
<dbReference type="SUPFAM" id="SSF52540">
    <property type="entry name" value="P-loop containing nucleoside triphosphate hydrolases"/>
    <property type="match status" value="1"/>
</dbReference>
<evidence type="ECO:0000256" key="1">
    <source>
        <dbReference type="ARBA" id="ARBA00022741"/>
    </source>
</evidence>